<dbReference type="InterPro" id="IPR016181">
    <property type="entry name" value="Acyl_CoA_acyltransferase"/>
</dbReference>
<name>A0ABU8FJM5_9BACI</name>
<dbReference type="Gene3D" id="3.40.630.30">
    <property type="match status" value="1"/>
</dbReference>
<dbReference type="PROSITE" id="PS51186">
    <property type="entry name" value="GNAT"/>
    <property type="match status" value="1"/>
</dbReference>
<dbReference type="CDD" id="cd04301">
    <property type="entry name" value="NAT_SF"/>
    <property type="match status" value="1"/>
</dbReference>
<evidence type="ECO:0000313" key="2">
    <source>
        <dbReference type="EMBL" id="MEI4802882.1"/>
    </source>
</evidence>
<dbReference type="Proteomes" id="UP001372526">
    <property type="component" value="Unassembled WGS sequence"/>
</dbReference>
<dbReference type="SUPFAM" id="SSF55729">
    <property type="entry name" value="Acyl-CoA N-acyltransferases (Nat)"/>
    <property type="match status" value="1"/>
</dbReference>
<organism evidence="2 3">
    <name type="scientific">Bacillus bruguierae</name>
    <dbReference type="NCBI Taxonomy" id="3127667"/>
    <lineage>
        <taxon>Bacteria</taxon>
        <taxon>Bacillati</taxon>
        <taxon>Bacillota</taxon>
        <taxon>Bacilli</taxon>
        <taxon>Bacillales</taxon>
        <taxon>Bacillaceae</taxon>
        <taxon>Bacillus</taxon>
    </lineage>
</organism>
<reference evidence="2 3" key="1">
    <citation type="submission" date="2024-01" db="EMBL/GenBank/DDBJ databases">
        <title>Seven novel Bacillus-like species.</title>
        <authorList>
            <person name="Liu G."/>
        </authorList>
    </citation>
    <scope>NUCLEOTIDE SEQUENCE [LARGE SCALE GENOMIC DNA]</scope>
    <source>
        <strain evidence="2 3">FJAT-51639</strain>
    </source>
</reference>
<accession>A0ABU8FJM5</accession>
<dbReference type="EMBL" id="JBAWSX010000010">
    <property type="protein sequence ID" value="MEI4802882.1"/>
    <property type="molecule type" value="Genomic_DNA"/>
</dbReference>
<dbReference type="RefSeq" id="WP_336473331.1">
    <property type="nucleotide sequence ID" value="NZ_JBAWSX010000010.1"/>
</dbReference>
<sequence length="160" mass="18522">MYLNLTGALEKVMFMKEVNSKTIHPSIRKLLSFATSDFKVEQEYGKYSKSLNRKLYSLELEGEIVGCIGIEIISVKECEIKHIAVSSVQRDKGIGSNMINYISNKYPLIYAETDNDAVEFYRKYGFEITSLGEKYPGVERFLCEFRNELRTNKRFSVERT</sequence>
<protein>
    <submittedName>
        <fullName evidence="2">GNAT family N-acetyltransferase</fullName>
    </submittedName>
</protein>
<keyword evidence="3" id="KW-1185">Reference proteome</keyword>
<comment type="caution">
    <text evidence="2">The sequence shown here is derived from an EMBL/GenBank/DDBJ whole genome shotgun (WGS) entry which is preliminary data.</text>
</comment>
<evidence type="ECO:0000259" key="1">
    <source>
        <dbReference type="PROSITE" id="PS51186"/>
    </source>
</evidence>
<gene>
    <name evidence="2" type="ORF">WAZ07_16500</name>
</gene>
<dbReference type="Pfam" id="PF13508">
    <property type="entry name" value="Acetyltransf_7"/>
    <property type="match status" value="1"/>
</dbReference>
<dbReference type="InterPro" id="IPR000182">
    <property type="entry name" value="GNAT_dom"/>
</dbReference>
<feature type="domain" description="N-acetyltransferase" evidence="1">
    <location>
        <begin position="13"/>
        <end position="144"/>
    </location>
</feature>
<evidence type="ECO:0000313" key="3">
    <source>
        <dbReference type="Proteomes" id="UP001372526"/>
    </source>
</evidence>
<proteinExistence type="predicted"/>